<evidence type="ECO:0000256" key="1">
    <source>
        <dbReference type="ARBA" id="ARBA00022741"/>
    </source>
</evidence>
<sequence length="317" mass="33902">MALTLPSLLPTSSAASSPSLPPHRTLFTGPSTLSLNRSCRRRRSGPRASVAVDSPAEAGGRGGSSSGELLLEVRGLSAVITESKKEVLRSVDLTVHQGEIHAIMGRNGSGKSTLSKVLAGHPQYEVTGGVVTFKGQSLLDMDPEERSHAGLFTSFQDPVEIPGISNYDFLLMAYNARQKKLNRPEIGPIEFFSVVDPKLAMLKMEKGFLDGHVNGASGGQKKRSEILQLAVLGADLCILDEIDSGLDVDALQDVAKAINGLLTPANSILMITHYRRLLDYIKPAYVHIMEDGRIIKTGDASLAKQLEEGGFKAVSAT</sequence>
<keyword evidence="1" id="KW-0547">Nucleotide-binding</keyword>
<gene>
    <name evidence="5" type="ORF">QJS04_geneDACA016981</name>
</gene>
<dbReference type="Proteomes" id="UP001179952">
    <property type="component" value="Unassembled WGS sequence"/>
</dbReference>
<dbReference type="SMART" id="SM00382">
    <property type="entry name" value="AAA"/>
    <property type="match status" value="1"/>
</dbReference>
<accession>A0AAV9AKC4</accession>
<dbReference type="InterPro" id="IPR003439">
    <property type="entry name" value="ABC_transporter-like_ATP-bd"/>
</dbReference>
<keyword evidence="2" id="KW-0067">ATP-binding</keyword>
<dbReference type="AlphaFoldDB" id="A0AAV9AKC4"/>
<feature type="domain" description="ABC transporter" evidence="4">
    <location>
        <begin position="71"/>
        <end position="316"/>
    </location>
</feature>
<evidence type="ECO:0000313" key="6">
    <source>
        <dbReference type="Proteomes" id="UP001179952"/>
    </source>
</evidence>
<feature type="compositionally biased region" description="Low complexity" evidence="3">
    <location>
        <begin position="1"/>
        <end position="18"/>
    </location>
</feature>
<protein>
    <recommendedName>
        <fullName evidence="4">ABC transporter domain-containing protein</fullName>
    </recommendedName>
</protein>
<dbReference type="PANTHER" id="PTHR43204">
    <property type="entry name" value="ABC TRANSPORTER I FAMILY MEMBER 6, CHLOROPLASTIC"/>
    <property type="match status" value="1"/>
</dbReference>
<keyword evidence="6" id="KW-1185">Reference proteome</keyword>
<dbReference type="GO" id="GO:0005524">
    <property type="term" value="F:ATP binding"/>
    <property type="evidence" value="ECO:0007669"/>
    <property type="project" value="UniProtKB-KW"/>
</dbReference>
<reference evidence="5" key="1">
    <citation type="journal article" date="2023" name="Nat. Commun.">
        <title>Diploid and tetraploid genomes of Acorus and the evolution of monocots.</title>
        <authorList>
            <person name="Ma L."/>
            <person name="Liu K.W."/>
            <person name="Li Z."/>
            <person name="Hsiao Y.Y."/>
            <person name="Qi Y."/>
            <person name="Fu T."/>
            <person name="Tang G.D."/>
            <person name="Zhang D."/>
            <person name="Sun W.H."/>
            <person name="Liu D.K."/>
            <person name="Li Y."/>
            <person name="Chen G.Z."/>
            <person name="Liu X.D."/>
            <person name="Liao X.Y."/>
            <person name="Jiang Y.T."/>
            <person name="Yu X."/>
            <person name="Hao Y."/>
            <person name="Huang J."/>
            <person name="Zhao X.W."/>
            <person name="Ke S."/>
            <person name="Chen Y.Y."/>
            <person name="Wu W.L."/>
            <person name="Hsu J.L."/>
            <person name="Lin Y.F."/>
            <person name="Huang M.D."/>
            <person name="Li C.Y."/>
            <person name="Huang L."/>
            <person name="Wang Z.W."/>
            <person name="Zhao X."/>
            <person name="Zhong W.Y."/>
            <person name="Peng D.H."/>
            <person name="Ahmad S."/>
            <person name="Lan S."/>
            <person name="Zhang J.S."/>
            <person name="Tsai W.C."/>
            <person name="Van de Peer Y."/>
            <person name="Liu Z.J."/>
        </authorList>
    </citation>
    <scope>NUCLEOTIDE SEQUENCE</scope>
    <source>
        <strain evidence="5">SCP</strain>
    </source>
</reference>
<dbReference type="SUPFAM" id="SSF52540">
    <property type="entry name" value="P-loop containing nucleoside triphosphate hydrolases"/>
    <property type="match status" value="1"/>
</dbReference>
<dbReference type="InterPro" id="IPR027417">
    <property type="entry name" value="P-loop_NTPase"/>
</dbReference>
<reference evidence="5" key="2">
    <citation type="submission" date="2023-06" db="EMBL/GenBank/DDBJ databases">
        <authorList>
            <person name="Ma L."/>
            <person name="Liu K.-W."/>
            <person name="Li Z."/>
            <person name="Hsiao Y.-Y."/>
            <person name="Qi Y."/>
            <person name="Fu T."/>
            <person name="Tang G."/>
            <person name="Zhang D."/>
            <person name="Sun W.-H."/>
            <person name="Liu D.-K."/>
            <person name="Li Y."/>
            <person name="Chen G.-Z."/>
            <person name="Liu X.-D."/>
            <person name="Liao X.-Y."/>
            <person name="Jiang Y.-T."/>
            <person name="Yu X."/>
            <person name="Hao Y."/>
            <person name="Huang J."/>
            <person name="Zhao X.-W."/>
            <person name="Ke S."/>
            <person name="Chen Y.-Y."/>
            <person name="Wu W.-L."/>
            <person name="Hsu J.-L."/>
            <person name="Lin Y.-F."/>
            <person name="Huang M.-D."/>
            <person name="Li C.-Y."/>
            <person name="Huang L."/>
            <person name="Wang Z.-W."/>
            <person name="Zhao X."/>
            <person name="Zhong W.-Y."/>
            <person name="Peng D.-H."/>
            <person name="Ahmad S."/>
            <person name="Lan S."/>
            <person name="Zhang J.-S."/>
            <person name="Tsai W.-C."/>
            <person name="Van De Peer Y."/>
            <person name="Liu Z.-J."/>
        </authorList>
    </citation>
    <scope>NUCLEOTIDE SEQUENCE</scope>
    <source>
        <strain evidence="5">SCP</strain>
        <tissue evidence="5">Leaves</tissue>
    </source>
</reference>
<evidence type="ECO:0000313" key="5">
    <source>
        <dbReference type="EMBL" id="KAK1264809.1"/>
    </source>
</evidence>
<dbReference type="EMBL" id="JAUJYN010000008">
    <property type="protein sequence ID" value="KAK1264809.1"/>
    <property type="molecule type" value="Genomic_DNA"/>
</dbReference>
<proteinExistence type="predicted"/>
<evidence type="ECO:0000259" key="4">
    <source>
        <dbReference type="PROSITE" id="PS50893"/>
    </source>
</evidence>
<dbReference type="Gene3D" id="3.40.50.300">
    <property type="entry name" value="P-loop containing nucleotide triphosphate hydrolases"/>
    <property type="match status" value="1"/>
</dbReference>
<comment type="caution">
    <text evidence="5">The sequence shown here is derived from an EMBL/GenBank/DDBJ whole genome shotgun (WGS) entry which is preliminary data.</text>
</comment>
<dbReference type="NCBIfam" id="TIGR01978">
    <property type="entry name" value="sufC"/>
    <property type="match status" value="1"/>
</dbReference>
<dbReference type="InterPro" id="IPR010230">
    <property type="entry name" value="FeS-cluster_ATPase_SufC"/>
</dbReference>
<dbReference type="PANTHER" id="PTHR43204:SF1">
    <property type="entry name" value="ABC TRANSPORTER I FAMILY MEMBER 6, CHLOROPLASTIC"/>
    <property type="match status" value="1"/>
</dbReference>
<feature type="region of interest" description="Disordered" evidence="3">
    <location>
        <begin position="1"/>
        <end position="67"/>
    </location>
</feature>
<evidence type="ECO:0000256" key="3">
    <source>
        <dbReference type="SAM" id="MobiDB-lite"/>
    </source>
</evidence>
<dbReference type="PROSITE" id="PS50893">
    <property type="entry name" value="ABC_TRANSPORTER_2"/>
    <property type="match status" value="1"/>
</dbReference>
<dbReference type="GO" id="GO:0016887">
    <property type="term" value="F:ATP hydrolysis activity"/>
    <property type="evidence" value="ECO:0007669"/>
    <property type="project" value="InterPro"/>
</dbReference>
<organism evidence="5 6">
    <name type="scientific">Acorus gramineus</name>
    <name type="common">Dwarf sweet flag</name>
    <dbReference type="NCBI Taxonomy" id="55184"/>
    <lineage>
        <taxon>Eukaryota</taxon>
        <taxon>Viridiplantae</taxon>
        <taxon>Streptophyta</taxon>
        <taxon>Embryophyta</taxon>
        <taxon>Tracheophyta</taxon>
        <taxon>Spermatophyta</taxon>
        <taxon>Magnoliopsida</taxon>
        <taxon>Liliopsida</taxon>
        <taxon>Acoraceae</taxon>
        <taxon>Acorus</taxon>
    </lineage>
</organism>
<dbReference type="CDD" id="cd03217">
    <property type="entry name" value="ABC_FeS_Assembly"/>
    <property type="match status" value="1"/>
</dbReference>
<evidence type="ECO:0000256" key="2">
    <source>
        <dbReference type="ARBA" id="ARBA00022840"/>
    </source>
</evidence>
<dbReference type="Pfam" id="PF00005">
    <property type="entry name" value="ABC_tran"/>
    <property type="match status" value="1"/>
</dbReference>
<name>A0AAV9AKC4_ACOGR</name>
<dbReference type="InterPro" id="IPR003593">
    <property type="entry name" value="AAA+_ATPase"/>
</dbReference>